<dbReference type="HAMAP" id="MF_01925">
    <property type="entry name" value="P5C_reductase"/>
    <property type="match status" value="1"/>
</dbReference>
<dbReference type="PROSITE" id="PS00521">
    <property type="entry name" value="P5CR"/>
    <property type="match status" value="1"/>
</dbReference>
<dbReference type="Gene3D" id="3.40.50.720">
    <property type="entry name" value="NAD(P)-binding Rossmann-like Domain"/>
    <property type="match status" value="1"/>
</dbReference>
<accession>A0A0C3CT40</accession>
<dbReference type="InParanoid" id="A0A0C3CT40"/>
<dbReference type="HOGENOM" id="CLU_042344_1_0_1"/>
<evidence type="ECO:0000256" key="1">
    <source>
        <dbReference type="ARBA" id="ARBA00005525"/>
    </source>
</evidence>
<dbReference type="InterPro" id="IPR053790">
    <property type="entry name" value="P5CR-like_CS"/>
</dbReference>
<dbReference type="PANTHER" id="PTHR11645:SF0">
    <property type="entry name" value="PYRROLINE-5-CARBOXYLATE REDUCTASE 3"/>
    <property type="match status" value="1"/>
</dbReference>
<feature type="domain" description="Pyrroline-5-carboxylate reductase dimerisation" evidence="6">
    <location>
        <begin position="204"/>
        <end position="301"/>
    </location>
</feature>
<dbReference type="SUPFAM" id="SSF51735">
    <property type="entry name" value="NAD(P)-binding Rossmann-fold domains"/>
    <property type="match status" value="1"/>
</dbReference>
<name>A0A0C3CT40_OIDMZ</name>
<protein>
    <recommendedName>
        <fullName evidence="9">Pyrroline-5-carboxylate reductase</fullName>
    </recommendedName>
</protein>
<sequence>MNKSLPNAEDLVVTILGCGKLGTAILTGFLKSHQTSNGESTSNDSGPKAHARPLKHFIACVRTEKSAARLKALFDAESSMVTILTGENLKGVQQANVIIIGCEPSGYHEILNSSGICEAVSGKTLISILGGVTVEMLTVALYSRQPSTQITHPCNIIQVMPNIAVAICKSITTITKPNPLQSSDAIEIAHSLFLRLGHVRTLPENFVDTATVVTASSPAFFTVMLDAIATEAERAGFSRTEALELSARAMSSAAELILHGEAPDGVCKKIATTGGSTARGLKVLKDGNILDLIGDAFRATRHGQHSNC</sequence>
<keyword evidence="3" id="KW-0560">Oxidoreductase</keyword>
<dbReference type="GO" id="GO:0055129">
    <property type="term" value="P:L-proline biosynthetic process"/>
    <property type="evidence" value="ECO:0007669"/>
    <property type="project" value="TreeGrafter"/>
</dbReference>
<evidence type="ECO:0000313" key="7">
    <source>
        <dbReference type="EMBL" id="KIM92847.1"/>
    </source>
</evidence>
<reference evidence="8" key="2">
    <citation type="submission" date="2015-01" db="EMBL/GenBank/DDBJ databases">
        <title>Evolutionary Origins and Diversification of the Mycorrhizal Mutualists.</title>
        <authorList>
            <consortium name="DOE Joint Genome Institute"/>
            <consortium name="Mycorrhizal Genomics Consortium"/>
            <person name="Kohler A."/>
            <person name="Kuo A."/>
            <person name="Nagy L.G."/>
            <person name="Floudas D."/>
            <person name="Copeland A."/>
            <person name="Barry K.W."/>
            <person name="Cichocki N."/>
            <person name="Veneault-Fourrey C."/>
            <person name="LaButti K."/>
            <person name="Lindquist E.A."/>
            <person name="Lipzen A."/>
            <person name="Lundell T."/>
            <person name="Morin E."/>
            <person name="Murat C."/>
            <person name="Riley R."/>
            <person name="Ohm R."/>
            <person name="Sun H."/>
            <person name="Tunlid A."/>
            <person name="Henrissat B."/>
            <person name="Grigoriev I.V."/>
            <person name="Hibbett D.S."/>
            <person name="Martin F."/>
        </authorList>
    </citation>
    <scope>NUCLEOTIDE SEQUENCE [LARGE SCALE GENOMIC DNA]</scope>
    <source>
        <strain evidence="8">Zn</strain>
    </source>
</reference>
<evidence type="ECO:0000313" key="8">
    <source>
        <dbReference type="Proteomes" id="UP000054321"/>
    </source>
</evidence>
<gene>
    <name evidence="7" type="ORF">OIDMADRAFT_46513</name>
</gene>
<dbReference type="Pfam" id="PF03807">
    <property type="entry name" value="F420_oxidored"/>
    <property type="match status" value="1"/>
</dbReference>
<dbReference type="OrthoDB" id="10263291at2759"/>
<dbReference type="InterPro" id="IPR028939">
    <property type="entry name" value="P5C_Rdtase_cat_N"/>
</dbReference>
<dbReference type="InterPro" id="IPR000304">
    <property type="entry name" value="Pyrroline-COOH_reductase"/>
</dbReference>
<feature type="domain" description="Pyrroline-5-carboxylate reductase catalytic N-terminal" evidence="5">
    <location>
        <begin position="13"/>
        <end position="129"/>
    </location>
</feature>
<keyword evidence="8" id="KW-1185">Reference proteome</keyword>
<evidence type="ECO:0000256" key="3">
    <source>
        <dbReference type="ARBA" id="ARBA00023002"/>
    </source>
</evidence>
<dbReference type="InterPro" id="IPR008927">
    <property type="entry name" value="6-PGluconate_DH-like_C_sf"/>
</dbReference>
<dbReference type="PIRSF" id="PIRSF000193">
    <property type="entry name" value="Pyrrol-5-carb_rd"/>
    <property type="match status" value="1"/>
</dbReference>
<keyword evidence="2 4" id="KW-0521">NADP</keyword>
<evidence type="ECO:0000259" key="5">
    <source>
        <dbReference type="Pfam" id="PF03807"/>
    </source>
</evidence>
<evidence type="ECO:0000256" key="2">
    <source>
        <dbReference type="ARBA" id="ARBA00022857"/>
    </source>
</evidence>
<evidence type="ECO:0000256" key="4">
    <source>
        <dbReference type="PIRSR" id="PIRSR000193-1"/>
    </source>
</evidence>
<comment type="similarity">
    <text evidence="1">Belongs to the pyrroline-5-carboxylate reductase family.</text>
</comment>
<proteinExistence type="inferred from homology"/>
<reference evidence="7 8" key="1">
    <citation type="submission" date="2014-04" db="EMBL/GenBank/DDBJ databases">
        <authorList>
            <consortium name="DOE Joint Genome Institute"/>
            <person name="Kuo A."/>
            <person name="Martino E."/>
            <person name="Perotto S."/>
            <person name="Kohler A."/>
            <person name="Nagy L.G."/>
            <person name="Floudas D."/>
            <person name="Copeland A."/>
            <person name="Barry K.W."/>
            <person name="Cichocki N."/>
            <person name="Veneault-Fourrey C."/>
            <person name="LaButti K."/>
            <person name="Lindquist E.A."/>
            <person name="Lipzen A."/>
            <person name="Lundell T."/>
            <person name="Morin E."/>
            <person name="Murat C."/>
            <person name="Sun H."/>
            <person name="Tunlid A."/>
            <person name="Henrissat B."/>
            <person name="Grigoriev I.V."/>
            <person name="Hibbett D.S."/>
            <person name="Martin F."/>
            <person name="Nordberg H.P."/>
            <person name="Cantor M.N."/>
            <person name="Hua S.X."/>
        </authorList>
    </citation>
    <scope>NUCLEOTIDE SEQUENCE [LARGE SCALE GENOMIC DNA]</scope>
    <source>
        <strain evidence="7 8">Zn</strain>
    </source>
</reference>
<dbReference type="STRING" id="913774.A0A0C3CT40"/>
<dbReference type="GO" id="GO:0004735">
    <property type="term" value="F:pyrroline-5-carboxylate reductase activity"/>
    <property type="evidence" value="ECO:0007669"/>
    <property type="project" value="InterPro"/>
</dbReference>
<dbReference type="Pfam" id="PF14748">
    <property type="entry name" value="P5CR_dimer"/>
    <property type="match status" value="1"/>
</dbReference>
<dbReference type="AlphaFoldDB" id="A0A0C3CT40"/>
<feature type="binding site" evidence="4">
    <location>
        <position position="88"/>
    </location>
    <ligand>
        <name>NADPH</name>
        <dbReference type="ChEBI" id="CHEBI:57783"/>
    </ligand>
</feature>
<evidence type="ECO:0008006" key="9">
    <source>
        <dbReference type="Google" id="ProtNLM"/>
    </source>
</evidence>
<dbReference type="EMBL" id="KN832904">
    <property type="protein sequence ID" value="KIM92847.1"/>
    <property type="molecule type" value="Genomic_DNA"/>
</dbReference>
<dbReference type="Gene3D" id="1.10.3730.10">
    <property type="entry name" value="ProC C-terminal domain-like"/>
    <property type="match status" value="1"/>
</dbReference>
<dbReference type="InterPro" id="IPR029036">
    <property type="entry name" value="P5CR_dimer"/>
</dbReference>
<evidence type="ECO:0000259" key="6">
    <source>
        <dbReference type="Pfam" id="PF14748"/>
    </source>
</evidence>
<dbReference type="PANTHER" id="PTHR11645">
    <property type="entry name" value="PYRROLINE-5-CARBOXYLATE REDUCTASE"/>
    <property type="match status" value="1"/>
</dbReference>
<dbReference type="SUPFAM" id="SSF48179">
    <property type="entry name" value="6-phosphogluconate dehydrogenase C-terminal domain-like"/>
    <property type="match status" value="1"/>
</dbReference>
<organism evidence="7 8">
    <name type="scientific">Oidiodendron maius (strain Zn)</name>
    <dbReference type="NCBI Taxonomy" id="913774"/>
    <lineage>
        <taxon>Eukaryota</taxon>
        <taxon>Fungi</taxon>
        <taxon>Dikarya</taxon>
        <taxon>Ascomycota</taxon>
        <taxon>Pezizomycotina</taxon>
        <taxon>Leotiomycetes</taxon>
        <taxon>Leotiomycetes incertae sedis</taxon>
        <taxon>Myxotrichaceae</taxon>
        <taxon>Oidiodendron</taxon>
    </lineage>
</organism>
<dbReference type="Proteomes" id="UP000054321">
    <property type="component" value="Unassembled WGS sequence"/>
</dbReference>
<dbReference type="InterPro" id="IPR036291">
    <property type="entry name" value="NAD(P)-bd_dom_sf"/>
</dbReference>
<feature type="binding site" evidence="4">
    <location>
        <begin position="16"/>
        <end position="21"/>
    </location>
    <ligand>
        <name>NADP(+)</name>
        <dbReference type="ChEBI" id="CHEBI:58349"/>
    </ligand>
</feature>